<reference evidence="5" key="1">
    <citation type="submission" date="2021-02" db="EMBL/GenBank/DDBJ databases">
        <authorList>
            <person name="Nowell W R."/>
        </authorList>
    </citation>
    <scope>NUCLEOTIDE SEQUENCE</scope>
</reference>
<dbReference type="Proteomes" id="UP000663854">
    <property type="component" value="Unassembled WGS sequence"/>
</dbReference>
<evidence type="ECO:0000259" key="3">
    <source>
        <dbReference type="Pfam" id="PF13359"/>
    </source>
</evidence>
<evidence type="ECO:0000313" key="5">
    <source>
        <dbReference type="EMBL" id="CAF1452204.1"/>
    </source>
</evidence>
<evidence type="ECO:0000313" key="4">
    <source>
        <dbReference type="EMBL" id="CAF1187501.1"/>
    </source>
</evidence>
<organism evidence="5 6">
    <name type="scientific">Rotaria sordida</name>
    <dbReference type="NCBI Taxonomy" id="392033"/>
    <lineage>
        <taxon>Eukaryota</taxon>
        <taxon>Metazoa</taxon>
        <taxon>Spiralia</taxon>
        <taxon>Gnathifera</taxon>
        <taxon>Rotifera</taxon>
        <taxon>Eurotatoria</taxon>
        <taxon>Bdelloidea</taxon>
        <taxon>Philodinida</taxon>
        <taxon>Philodinidae</taxon>
        <taxon>Rotaria</taxon>
    </lineage>
</organism>
<dbReference type="Pfam" id="PF13359">
    <property type="entry name" value="DDE_Tnp_4"/>
    <property type="match status" value="1"/>
</dbReference>
<dbReference type="InterPro" id="IPR027806">
    <property type="entry name" value="HARBI1_dom"/>
</dbReference>
<protein>
    <recommendedName>
        <fullName evidence="3">DDE Tnp4 domain-containing protein</fullName>
    </recommendedName>
</protein>
<keyword evidence="6" id="KW-1185">Reference proteome</keyword>
<comment type="caution">
    <text evidence="5">The sequence shown here is derived from an EMBL/GenBank/DDBJ whole genome shotgun (WGS) entry which is preliminary data.</text>
</comment>
<keyword evidence="2" id="KW-0479">Metal-binding</keyword>
<evidence type="ECO:0000256" key="1">
    <source>
        <dbReference type="ARBA" id="ARBA00001968"/>
    </source>
</evidence>
<proteinExistence type="predicted"/>
<comment type="cofactor">
    <cofactor evidence="1">
        <name>a divalent metal cation</name>
        <dbReference type="ChEBI" id="CHEBI:60240"/>
    </cofactor>
</comment>
<evidence type="ECO:0000313" key="6">
    <source>
        <dbReference type="Proteomes" id="UP000663870"/>
    </source>
</evidence>
<feature type="domain" description="DDE Tnp4" evidence="3">
    <location>
        <begin position="18"/>
        <end position="87"/>
    </location>
</feature>
<sequence>MDDETTIHGPEQHHKLIVDTTFIAIYQAEDSEQRKAYYHAKSPKNYVFKVRIACEFHHRIAHVSRCYPGNAHDITILRESGLLEHSQEDKKPRGGELTAEDKDFNQSICSARAAIENINQRLKNDAILGNVYRGPYDDIGKITIIAHVVSALCNLQLHKHPIRNHRS</sequence>
<evidence type="ECO:0000256" key="2">
    <source>
        <dbReference type="ARBA" id="ARBA00022723"/>
    </source>
</evidence>
<dbReference type="Proteomes" id="UP000663870">
    <property type="component" value="Unassembled WGS sequence"/>
</dbReference>
<gene>
    <name evidence="5" type="ORF">JXQ802_LOCUS37658</name>
    <name evidence="4" type="ORF">PYM288_LOCUS24155</name>
</gene>
<name>A0A815PR53_9BILA</name>
<dbReference type="EMBL" id="CAJNOH010001190">
    <property type="protein sequence ID" value="CAF1187501.1"/>
    <property type="molecule type" value="Genomic_DNA"/>
</dbReference>
<dbReference type="EMBL" id="CAJNOL010002030">
    <property type="protein sequence ID" value="CAF1452204.1"/>
    <property type="molecule type" value="Genomic_DNA"/>
</dbReference>
<accession>A0A815PR53</accession>
<dbReference type="GO" id="GO:0046872">
    <property type="term" value="F:metal ion binding"/>
    <property type="evidence" value="ECO:0007669"/>
    <property type="project" value="UniProtKB-KW"/>
</dbReference>
<dbReference type="AlphaFoldDB" id="A0A815PR53"/>